<feature type="domain" description="Dihydrodipicolinate reductase N-terminal" evidence="3">
    <location>
        <begin position="44"/>
        <end position="114"/>
    </location>
</feature>
<keyword evidence="1" id="KW-0521">NADP</keyword>
<dbReference type="Pfam" id="PF01113">
    <property type="entry name" value="DapB_N"/>
    <property type="match status" value="1"/>
</dbReference>
<dbReference type="GO" id="GO:0009089">
    <property type="term" value="P:lysine biosynthetic process via diaminopimelate"/>
    <property type="evidence" value="ECO:0007669"/>
    <property type="project" value="InterPro"/>
</dbReference>
<evidence type="ECO:0000313" key="6">
    <source>
        <dbReference type="Proteomes" id="UP000002318"/>
    </source>
</evidence>
<dbReference type="SUPFAM" id="SSF51735">
    <property type="entry name" value="NAD(P)-binding Rossmann-fold domains"/>
    <property type="match status" value="1"/>
</dbReference>
<dbReference type="eggNOG" id="COG3804">
    <property type="taxonomic scope" value="Bacteria"/>
</dbReference>
<sequence length="384" mass="41690">MDIFLLTLFHEQGLASVCDLNNPGRGITSPGILSEKEYTMHAKIRVIQYGCGKMGRVFLRYLQEKGAEIVGAIDMNPALEGKDAGEVAGLGMKLNVPITSNAEAVFSSCDADACIIAVKSLMTDVEPAFEIAARYGVNAISTCEESFYPWTTSCAITNRLDRLAKEHNCTLSGSGYQDVFWGNLVTAIAGATHRIDRIEGSSSYNVEEYGIALAEVHGAGLSPEDFEEKIAKNANLPSYMWNTNEWLCSQLGLSIASMKQKLVPLFHDKDLKSETLGHVIKAGQATGMSAVVTTETYQGITLVTQCIGKVYAPGEVDTNEWSVKGEPDTTITVTQPATVELTCATIVNRLPILIESPAGFYTTEKMPPARYLPYPMHVGLRKLS</sequence>
<dbReference type="AlphaFoldDB" id="E1R7U2"/>
<evidence type="ECO:0000259" key="4">
    <source>
        <dbReference type="Pfam" id="PF19328"/>
    </source>
</evidence>
<organism evidence="5 6">
    <name type="scientific">Sediminispirochaeta smaragdinae (strain DSM 11293 / JCM 15392 / SEBR 4228)</name>
    <name type="common">Spirochaeta smaragdinae</name>
    <dbReference type="NCBI Taxonomy" id="573413"/>
    <lineage>
        <taxon>Bacteria</taxon>
        <taxon>Pseudomonadati</taxon>
        <taxon>Spirochaetota</taxon>
        <taxon>Spirochaetia</taxon>
        <taxon>Spirochaetales</taxon>
        <taxon>Spirochaetaceae</taxon>
        <taxon>Sediminispirochaeta</taxon>
    </lineage>
</organism>
<protein>
    <submittedName>
        <fullName evidence="5">Dihydrodipicolinate reductase</fullName>
    </submittedName>
</protein>
<evidence type="ECO:0000259" key="3">
    <source>
        <dbReference type="Pfam" id="PF01113"/>
    </source>
</evidence>
<keyword evidence="2" id="KW-0560">Oxidoreductase</keyword>
<dbReference type="InterPro" id="IPR000846">
    <property type="entry name" value="DapB_N"/>
</dbReference>
<reference evidence="5 6" key="1">
    <citation type="journal article" date="2010" name="Stand. Genomic Sci.">
        <title>Complete genome sequence of Spirochaeta smaragdinae type strain (SEBR 4228).</title>
        <authorList>
            <person name="Mavromatis K."/>
            <person name="Yasawong M."/>
            <person name="Chertkov O."/>
            <person name="Lapidus A."/>
            <person name="Lucas S."/>
            <person name="Nolan M."/>
            <person name="Del Rio T.G."/>
            <person name="Tice H."/>
            <person name="Cheng J.F."/>
            <person name="Pitluck S."/>
            <person name="Liolios K."/>
            <person name="Ivanova N."/>
            <person name="Tapia R."/>
            <person name="Han C."/>
            <person name="Bruce D."/>
            <person name="Goodwin L."/>
            <person name="Pati A."/>
            <person name="Chen A."/>
            <person name="Palaniappan K."/>
            <person name="Land M."/>
            <person name="Hauser L."/>
            <person name="Chang Y.J."/>
            <person name="Jeffries C.D."/>
            <person name="Detter J.C."/>
            <person name="Rohde M."/>
            <person name="Brambilla E."/>
            <person name="Spring S."/>
            <person name="Goker M."/>
            <person name="Sikorski J."/>
            <person name="Woyke T."/>
            <person name="Bristow J."/>
            <person name="Eisen J.A."/>
            <person name="Markowitz V."/>
            <person name="Hugenholtz P."/>
            <person name="Klenk H.P."/>
            <person name="Kyrpides N.C."/>
        </authorList>
    </citation>
    <scope>NUCLEOTIDE SEQUENCE [LARGE SCALE GENOMIC DNA]</scope>
    <source>
        <strain evidence="6">DSM 11293 / JCM 15392 / SEBR 4228</strain>
    </source>
</reference>
<evidence type="ECO:0000313" key="5">
    <source>
        <dbReference type="EMBL" id="ADK82797.1"/>
    </source>
</evidence>
<accession>E1R7U2</accession>
<proteinExistence type="predicted"/>
<dbReference type="STRING" id="573413.Spirs_3711"/>
<evidence type="ECO:0000256" key="2">
    <source>
        <dbReference type="ARBA" id="ARBA00023002"/>
    </source>
</evidence>
<dbReference type="KEGG" id="ssm:Spirs_3711"/>
<dbReference type="InterPro" id="IPR036291">
    <property type="entry name" value="NAD(P)-bd_dom_sf"/>
</dbReference>
<gene>
    <name evidence="5" type="ordered locus">Spirs_3711</name>
</gene>
<dbReference type="Gene3D" id="3.40.50.720">
    <property type="entry name" value="NAD(P)-binding Rossmann-like Domain"/>
    <property type="match status" value="1"/>
</dbReference>
<dbReference type="InterPro" id="IPR045760">
    <property type="entry name" value="DAP_DH_C"/>
</dbReference>
<evidence type="ECO:0000256" key="1">
    <source>
        <dbReference type="ARBA" id="ARBA00022857"/>
    </source>
</evidence>
<dbReference type="EMBL" id="CP002116">
    <property type="protein sequence ID" value="ADK82797.1"/>
    <property type="molecule type" value="Genomic_DNA"/>
</dbReference>
<dbReference type="GO" id="GO:0008839">
    <property type="term" value="F:4-hydroxy-tetrahydrodipicolinate reductase"/>
    <property type="evidence" value="ECO:0007669"/>
    <property type="project" value="InterPro"/>
</dbReference>
<keyword evidence="6" id="KW-1185">Reference proteome</keyword>
<dbReference type="CDD" id="cd24146">
    <property type="entry name" value="nat-AmDH_N_like"/>
    <property type="match status" value="1"/>
</dbReference>
<name>E1R7U2_SEDSS</name>
<dbReference type="HOGENOM" id="CLU_050509_1_0_12"/>
<dbReference type="Pfam" id="PF19328">
    <property type="entry name" value="DAP_DH_C"/>
    <property type="match status" value="1"/>
</dbReference>
<dbReference type="Proteomes" id="UP000002318">
    <property type="component" value="Chromosome"/>
</dbReference>
<feature type="domain" description="2,4-diaminopentanoate dehydrogenase C-terminal" evidence="4">
    <location>
        <begin position="183"/>
        <end position="368"/>
    </location>
</feature>